<name>A0ABT0PEM2_9GAMM</name>
<dbReference type="PANTHER" id="PTHR22911:SF103">
    <property type="entry name" value="BLR2811 PROTEIN"/>
    <property type="match status" value="1"/>
</dbReference>
<dbReference type="PANTHER" id="PTHR22911">
    <property type="entry name" value="ACYL-MALONYL CONDENSING ENZYME-RELATED"/>
    <property type="match status" value="1"/>
</dbReference>
<keyword evidence="1" id="KW-0472">Membrane</keyword>
<feature type="transmembrane region" description="Helical" evidence="1">
    <location>
        <begin position="231"/>
        <end position="251"/>
    </location>
</feature>
<comment type="caution">
    <text evidence="3">The sequence shown here is derived from an EMBL/GenBank/DDBJ whole genome shotgun (WGS) entry which is preliminary data.</text>
</comment>
<feature type="transmembrane region" description="Helical" evidence="1">
    <location>
        <begin position="144"/>
        <end position="163"/>
    </location>
</feature>
<dbReference type="SUPFAM" id="SSF103481">
    <property type="entry name" value="Multidrug resistance efflux transporter EmrE"/>
    <property type="match status" value="2"/>
</dbReference>
<feature type="domain" description="EamA" evidence="2">
    <location>
        <begin position="144"/>
        <end position="270"/>
    </location>
</feature>
<dbReference type="InterPro" id="IPR000620">
    <property type="entry name" value="EamA_dom"/>
</dbReference>
<feature type="transmembrane region" description="Helical" evidence="1">
    <location>
        <begin position="204"/>
        <end position="224"/>
    </location>
</feature>
<evidence type="ECO:0000313" key="4">
    <source>
        <dbReference type="Proteomes" id="UP001203338"/>
    </source>
</evidence>
<feature type="transmembrane region" description="Helical" evidence="1">
    <location>
        <begin position="121"/>
        <end position="138"/>
    </location>
</feature>
<evidence type="ECO:0000256" key="1">
    <source>
        <dbReference type="SAM" id="Phobius"/>
    </source>
</evidence>
<evidence type="ECO:0000259" key="2">
    <source>
        <dbReference type="Pfam" id="PF00892"/>
    </source>
</evidence>
<dbReference type="Proteomes" id="UP001203338">
    <property type="component" value="Unassembled WGS sequence"/>
</dbReference>
<keyword evidence="1" id="KW-1133">Transmembrane helix</keyword>
<feature type="transmembrane region" description="Helical" evidence="1">
    <location>
        <begin position="97"/>
        <end position="114"/>
    </location>
</feature>
<dbReference type="RefSeq" id="WP_249698184.1">
    <property type="nucleotide sequence ID" value="NZ_JAMFLX010000004.1"/>
</dbReference>
<feature type="transmembrane region" description="Helical" evidence="1">
    <location>
        <begin position="257"/>
        <end position="274"/>
    </location>
</feature>
<keyword evidence="4" id="KW-1185">Reference proteome</keyword>
<feature type="domain" description="EamA" evidence="2">
    <location>
        <begin position="34"/>
        <end position="137"/>
    </location>
</feature>
<dbReference type="Pfam" id="PF00892">
    <property type="entry name" value="EamA"/>
    <property type="match status" value="2"/>
</dbReference>
<keyword evidence="1" id="KW-0812">Transmembrane</keyword>
<feature type="transmembrane region" description="Helical" evidence="1">
    <location>
        <begin position="7"/>
        <end position="28"/>
    </location>
</feature>
<protein>
    <submittedName>
        <fullName evidence="3">DMT family transporter</fullName>
    </submittedName>
</protein>
<feature type="transmembrane region" description="Helical" evidence="1">
    <location>
        <begin position="175"/>
        <end position="192"/>
    </location>
</feature>
<proteinExistence type="predicted"/>
<feature type="transmembrane region" description="Helical" evidence="1">
    <location>
        <begin position="40"/>
        <end position="59"/>
    </location>
</feature>
<evidence type="ECO:0000313" key="3">
    <source>
        <dbReference type="EMBL" id="MCL6269227.1"/>
    </source>
</evidence>
<gene>
    <name evidence="3" type="ORF">M3P05_04615</name>
</gene>
<dbReference type="EMBL" id="JAMFLX010000004">
    <property type="protein sequence ID" value="MCL6269227.1"/>
    <property type="molecule type" value="Genomic_DNA"/>
</dbReference>
<accession>A0ABT0PEM2</accession>
<dbReference type="InterPro" id="IPR037185">
    <property type="entry name" value="EmrE-like"/>
</dbReference>
<feature type="transmembrane region" description="Helical" evidence="1">
    <location>
        <begin position="71"/>
        <end position="91"/>
    </location>
</feature>
<organism evidence="3 4">
    <name type="scientific">Parendozoicomonas callyspongiae</name>
    <dbReference type="NCBI Taxonomy" id="2942213"/>
    <lineage>
        <taxon>Bacteria</taxon>
        <taxon>Pseudomonadati</taxon>
        <taxon>Pseudomonadota</taxon>
        <taxon>Gammaproteobacteria</taxon>
        <taxon>Oceanospirillales</taxon>
        <taxon>Endozoicomonadaceae</taxon>
        <taxon>Parendozoicomonas</taxon>
    </lineage>
</organism>
<sequence length="288" mass="31213">MKDKNPVYLAIIFLVVGNQFGIMSDALIKSLGFEGPLIQLLFYRQLMSTIILFPVWLKYATPSSHMGIHVLRANLGTSASLCMFFALNTLPLATTHAIYYSLPLFTLPMAFLLLGTKATRAQCIATAIGFIGVLIIIRPTSINWGAVSAFACALATAFNVVIVRKLPENESVIGTLFWMNALALPVSFGLYISEDVAWNMELLMWAGLSAILVMFFFGGSIAAYKMADAGNICGAEYTGLVGSAAVGFFIFSELPDIYTIIGATLIIVPLIYIGKKKSGGTRQLSESY</sequence>
<reference evidence="3 4" key="1">
    <citation type="submission" date="2022-05" db="EMBL/GenBank/DDBJ databases">
        <authorList>
            <person name="Park J.-S."/>
        </authorList>
    </citation>
    <scope>NUCLEOTIDE SEQUENCE [LARGE SCALE GENOMIC DNA]</scope>
    <source>
        <strain evidence="3 4">2012CJ34-2</strain>
    </source>
</reference>